<evidence type="ECO:0000256" key="2">
    <source>
        <dbReference type="ARBA" id="ARBA00010617"/>
    </source>
</evidence>
<evidence type="ECO:0000256" key="4">
    <source>
        <dbReference type="ARBA" id="ARBA00022723"/>
    </source>
</evidence>
<keyword evidence="3" id="KW-0349">Heme</keyword>
<keyword evidence="6" id="KW-0812">Transmembrane</keyword>
<dbReference type="GeneID" id="19271643"/>
<keyword evidence="8" id="KW-1185">Reference proteome</keyword>
<keyword evidence="6" id="KW-1133">Transmembrane helix</keyword>
<dbReference type="PANTHER" id="PTHR24305:SF210">
    <property type="entry name" value="CYTOCHROME P450 MONOOXYGENASE ASQL-RELATED"/>
    <property type="match status" value="1"/>
</dbReference>
<evidence type="ECO:0000256" key="6">
    <source>
        <dbReference type="SAM" id="Phobius"/>
    </source>
</evidence>
<dbReference type="InParanoid" id="W3X683"/>
<proteinExistence type="inferred from homology"/>
<keyword evidence="6" id="KW-0472">Membrane</keyword>
<dbReference type="InterPro" id="IPR036396">
    <property type="entry name" value="Cyt_P450_sf"/>
</dbReference>
<evidence type="ECO:0000256" key="1">
    <source>
        <dbReference type="ARBA" id="ARBA00001971"/>
    </source>
</evidence>
<dbReference type="HOGENOM" id="CLU_001570_14_11_1"/>
<reference evidence="8" key="1">
    <citation type="journal article" date="2015" name="BMC Genomics">
        <title>Genomic and transcriptomic analysis of the endophytic fungus Pestalotiopsis fici reveals its lifestyle and high potential for synthesis of natural products.</title>
        <authorList>
            <person name="Wang X."/>
            <person name="Zhang X."/>
            <person name="Liu L."/>
            <person name="Xiang M."/>
            <person name="Wang W."/>
            <person name="Sun X."/>
            <person name="Che Y."/>
            <person name="Guo L."/>
            <person name="Liu G."/>
            <person name="Guo L."/>
            <person name="Wang C."/>
            <person name="Yin W.B."/>
            <person name="Stadler M."/>
            <person name="Zhang X."/>
            <person name="Liu X."/>
        </authorList>
    </citation>
    <scope>NUCLEOTIDE SEQUENCE [LARGE SCALE GENOMIC DNA]</scope>
    <source>
        <strain evidence="8">W106-1 / CGMCC3.15140</strain>
    </source>
</reference>
<evidence type="ECO:0000313" key="7">
    <source>
        <dbReference type="EMBL" id="ETS81628.1"/>
    </source>
</evidence>
<dbReference type="OrthoDB" id="1470350at2759"/>
<dbReference type="EMBL" id="KI912112">
    <property type="protein sequence ID" value="ETS81628.1"/>
    <property type="molecule type" value="Genomic_DNA"/>
</dbReference>
<comment type="cofactor">
    <cofactor evidence="1">
        <name>heme</name>
        <dbReference type="ChEBI" id="CHEBI:30413"/>
    </cofactor>
</comment>
<keyword evidence="5" id="KW-0408">Iron</keyword>
<evidence type="ECO:0000256" key="5">
    <source>
        <dbReference type="ARBA" id="ARBA00023004"/>
    </source>
</evidence>
<dbReference type="CDD" id="cd11058">
    <property type="entry name" value="CYP60B-like"/>
    <property type="match status" value="1"/>
</dbReference>
<dbReference type="eggNOG" id="KOG0158">
    <property type="taxonomic scope" value="Eukaryota"/>
</dbReference>
<dbReference type="OMA" id="WKGIYGH"/>
<sequence length="427" mass="48050">MALAVEIAAAVSLLYLVYLAGHAIYLLTGHPLAGIPGPKTSAISRIPYWRQFWNGQDVYWIHNLHEIYGPVVRIGPHDVSYASADAWKVIHGSIKGGYTLGKPLDANIRPANGNILTADAVDHARMRKLFSPAFSERALRKQEPIFQKYADIFTSKVRDINNSGQAIDMTGLYNFATFDVMADLCFGHPLGLLAKNEFSPWVRSVFESLQLLPIISIIHYYPVLLALFERFQPKSVTEQMLVHAKHSADRVDQRMQEGSDKPDIWNLVLSAQGTEKGLSLEEMHSNADLFMMAGSETTATLLSGVTYYLLMNPEKMQRLCLEVRGSFKSTTDINFDGLGNLKYLNACLKEAMRIYPPLPIGSQRIVPKGGLTILGQWIPEDTRVFCHHYSMYHSTRNFKNPESFVPERWLGDPEYSDDVQDAHQPFS</sequence>
<evidence type="ECO:0000256" key="3">
    <source>
        <dbReference type="ARBA" id="ARBA00022617"/>
    </source>
</evidence>
<dbReference type="GO" id="GO:0005506">
    <property type="term" value="F:iron ion binding"/>
    <property type="evidence" value="ECO:0007669"/>
    <property type="project" value="InterPro"/>
</dbReference>
<dbReference type="SUPFAM" id="SSF48264">
    <property type="entry name" value="Cytochrome P450"/>
    <property type="match status" value="1"/>
</dbReference>
<keyword evidence="4" id="KW-0479">Metal-binding</keyword>
<dbReference type="PANTHER" id="PTHR24305">
    <property type="entry name" value="CYTOCHROME P450"/>
    <property type="match status" value="1"/>
</dbReference>
<dbReference type="Gene3D" id="1.10.630.10">
    <property type="entry name" value="Cytochrome P450"/>
    <property type="match status" value="1"/>
</dbReference>
<dbReference type="KEGG" id="pfy:PFICI_06630"/>
<dbReference type="Pfam" id="PF00067">
    <property type="entry name" value="p450"/>
    <property type="match status" value="1"/>
</dbReference>
<organism evidence="7 8">
    <name type="scientific">Pestalotiopsis fici (strain W106-1 / CGMCC3.15140)</name>
    <dbReference type="NCBI Taxonomy" id="1229662"/>
    <lineage>
        <taxon>Eukaryota</taxon>
        <taxon>Fungi</taxon>
        <taxon>Dikarya</taxon>
        <taxon>Ascomycota</taxon>
        <taxon>Pezizomycotina</taxon>
        <taxon>Sordariomycetes</taxon>
        <taxon>Xylariomycetidae</taxon>
        <taxon>Amphisphaeriales</taxon>
        <taxon>Sporocadaceae</taxon>
        <taxon>Pestalotiopsis</taxon>
    </lineage>
</organism>
<dbReference type="STRING" id="1229662.W3X683"/>
<gene>
    <name evidence="7" type="ORF">PFICI_06630</name>
</gene>
<dbReference type="GO" id="GO:0004497">
    <property type="term" value="F:monooxygenase activity"/>
    <property type="evidence" value="ECO:0007669"/>
    <property type="project" value="InterPro"/>
</dbReference>
<dbReference type="InterPro" id="IPR050121">
    <property type="entry name" value="Cytochrome_P450_monoxygenase"/>
</dbReference>
<evidence type="ECO:0000313" key="8">
    <source>
        <dbReference type="Proteomes" id="UP000030651"/>
    </source>
</evidence>
<name>W3X683_PESFW</name>
<dbReference type="Proteomes" id="UP000030651">
    <property type="component" value="Unassembled WGS sequence"/>
</dbReference>
<protein>
    <submittedName>
        <fullName evidence="7">Uncharacterized protein</fullName>
    </submittedName>
</protein>
<dbReference type="GO" id="GO:0016705">
    <property type="term" value="F:oxidoreductase activity, acting on paired donors, with incorporation or reduction of molecular oxygen"/>
    <property type="evidence" value="ECO:0007669"/>
    <property type="project" value="InterPro"/>
</dbReference>
<dbReference type="InterPro" id="IPR002401">
    <property type="entry name" value="Cyt_P450_E_grp-I"/>
</dbReference>
<dbReference type="RefSeq" id="XP_007833402.1">
    <property type="nucleotide sequence ID" value="XM_007835211.1"/>
</dbReference>
<dbReference type="GO" id="GO:0020037">
    <property type="term" value="F:heme binding"/>
    <property type="evidence" value="ECO:0007669"/>
    <property type="project" value="InterPro"/>
</dbReference>
<feature type="transmembrane region" description="Helical" evidence="6">
    <location>
        <begin position="6"/>
        <end position="27"/>
    </location>
</feature>
<accession>W3X683</accession>
<dbReference type="AlphaFoldDB" id="W3X683"/>
<dbReference type="InterPro" id="IPR001128">
    <property type="entry name" value="Cyt_P450"/>
</dbReference>
<comment type="similarity">
    <text evidence="2">Belongs to the cytochrome P450 family.</text>
</comment>
<dbReference type="PRINTS" id="PR00463">
    <property type="entry name" value="EP450I"/>
</dbReference>